<dbReference type="Proteomes" id="UP001629953">
    <property type="component" value="Unassembled WGS sequence"/>
</dbReference>
<dbReference type="InterPro" id="IPR043472">
    <property type="entry name" value="Macro_dom-like"/>
</dbReference>
<dbReference type="EMBL" id="JBEQCT010000008">
    <property type="protein sequence ID" value="MFM2486392.1"/>
    <property type="molecule type" value="Genomic_DNA"/>
</dbReference>
<evidence type="ECO:0000259" key="2">
    <source>
        <dbReference type="PROSITE" id="PS51154"/>
    </source>
</evidence>
<keyword evidence="4" id="KW-1185">Reference proteome</keyword>
<dbReference type="Gene3D" id="3.40.220.10">
    <property type="entry name" value="Leucine Aminopeptidase, subunit E, domain 1"/>
    <property type="match status" value="1"/>
</dbReference>
<dbReference type="InterPro" id="IPR050892">
    <property type="entry name" value="ADP-ribose_metab_enzymes"/>
</dbReference>
<dbReference type="InterPro" id="IPR002589">
    <property type="entry name" value="Macro_dom"/>
</dbReference>
<sequence length="157" mass="17391">MKIVDGDLITLAKQGRFDVIVHGCNCFNTMDNGIAAMIKQYFPEAYEADRQTVPGDRCKLGSLSAAKVERDGVVFTVINAYTQFDQFGDGNADYEAIQMVFAQIRQEFHGQRIGYPLICAGGGGGNWSVIEKIIEQELADEDYTLVRYPASPEHIMA</sequence>
<dbReference type="SUPFAM" id="SSF52949">
    <property type="entry name" value="Macro domain-like"/>
    <property type="match status" value="1"/>
</dbReference>
<proteinExistence type="predicted"/>
<dbReference type="RefSeq" id="WP_408624691.1">
    <property type="nucleotide sequence ID" value="NZ_JBEQCT010000008.1"/>
</dbReference>
<name>A0ABW9G9M3_9GAMM</name>
<dbReference type="PROSITE" id="PS51154">
    <property type="entry name" value="MACRO"/>
    <property type="match status" value="1"/>
</dbReference>
<accession>A0ABW9G9M3</accession>
<gene>
    <name evidence="3" type="ORF">ABUE30_15215</name>
</gene>
<dbReference type="SMART" id="SM00506">
    <property type="entry name" value="A1pp"/>
    <property type="match status" value="1"/>
</dbReference>
<comment type="catalytic activity">
    <reaction evidence="1">
        <text>an N-(ADP-alpha-D-ribosyl)-thymidine in DNA + H2O = a thymidine in DNA + ADP-D-ribose</text>
        <dbReference type="Rhea" id="RHEA:71655"/>
        <dbReference type="Rhea" id="RHEA-COMP:13556"/>
        <dbReference type="Rhea" id="RHEA-COMP:18051"/>
        <dbReference type="ChEBI" id="CHEBI:15377"/>
        <dbReference type="ChEBI" id="CHEBI:57967"/>
        <dbReference type="ChEBI" id="CHEBI:137386"/>
        <dbReference type="ChEBI" id="CHEBI:191199"/>
    </reaction>
    <physiologicalReaction direction="left-to-right" evidence="1">
        <dbReference type="Rhea" id="RHEA:71656"/>
    </physiologicalReaction>
</comment>
<reference evidence="3 4" key="1">
    <citation type="journal article" date="2013" name="Int. J. Syst. Evol. Microbiol.">
        <title>Celerinatantimonas yamalensis sp. nov., a cold-adapted diazotrophic bacterium from a cold permafrost brine.</title>
        <authorList>
            <person name="Shcherbakova V."/>
            <person name="Chuvilskaya N."/>
            <person name="Rivkina E."/>
            <person name="Demidov N."/>
            <person name="Uchaeva V."/>
            <person name="Suetin S."/>
            <person name="Suzina N."/>
            <person name="Gilichinsky D."/>
        </authorList>
    </citation>
    <scope>NUCLEOTIDE SEQUENCE [LARGE SCALE GENOMIC DNA]</scope>
    <source>
        <strain evidence="3 4">C7</strain>
    </source>
</reference>
<feature type="domain" description="Macro" evidence="2">
    <location>
        <begin position="1"/>
        <end position="157"/>
    </location>
</feature>
<protein>
    <submittedName>
        <fullName evidence="3">Phosphatase</fullName>
    </submittedName>
</protein>
<evidence type="ECO:0000313" key="3">
    <source>
        <dbReference type="EMBL" id="MFM2486392.1"/>
    </source>
</evidence>
<evidence type="ECO:0000313" key="4">
    <source>
        <dbReference type="Proteomes" id="UP001629953"/>
    </source>
</evidence>
<evidence type="ECO:0000256" key="1">
    <source>
        <dbReference type="ARBA" id="ARBA00035885"/>
    </source>
</evidence>
<dbReference type="PANTHER" id="PTHR12521">
    <property type="entry name" value="PROTEIN C6ORF130"/>
    <property type="match status" value="1"/>
</dbReference>
<comment type="caution">
    <text evidence="3">The sequence shown here is derived from an EMBL/GenBank/DDBJ whole genome shotgun (WGS) entry which is preliminary data.</text>
</comment>
<organism evidence="3 4">
    <name type="scientific">Celerinatantimonas yamalensis</name>
    <dbReference type="NCBI Taxonomy" id="559956"/>
    <lineage>
        <taxon>Bacteria</taxon>
        <taxon>Pseudomonadati</taxon>
        <taxon>Pseudomonadota</taxon>
        <taxon>Gammaproteobacteria</taxon>
        <taxon>Celerinatantimonadaceae</taxon>
        <taxon>Celerinatantimonas</taxon>
    </lineage>
</organism>
<dbReference type="PANTHER" id="PTHR12521:SF0">
    <property type="entry name" value="ADP-RIBOSE GLYCOHYDROLASE OARD1"/>
    <property type="match status" value="1"/>
</dbReference>